<comment type="pathway">
    <text evidence="6">tRNA modification; N(7)-methylguanine-tRNA biosynthesis.</text>
</comment>
<evidence type="ECO:0000256" key="5">
    <source>
        <dbReference type="ARBA" id="ARBA00023242"/>
    </source>
</evidence>
<dbReference type="OMA" id="VKHWLFG"/>
<feature type="region of interest" description="Disordered" evidence="7">
    <location>
        <begin position="72"/>
        <end position="93"/>
    </location>
</feature>
<dbReference type="InterPro" id="IPR036322">
    <property type="entry name" value="WD40_repeat_dom_sf"/>
</dbReference>
<keyword evidence="9" id="KW-1185">Reference proteome</keyword>
<evidence type="ECO:0000256" key="1">
    <source>
        <dbReference type="ARBA" id="ARBA00004123"/>
    </source>
</evidence>
<dbReference type="EMBL" id="HE580276">
    <property type="protein sequence ID" value="CCD26973.1"/>
    <property type="molecule type" value="Genomic_DNA"/>
</dbReference>
<dbReference type="eggNOG" id="KOG3914">
    <property type="taxonomic scope" value="Eukaryota"/>
</dbReference>
<accession>G0WGP5</accession>
<keyword evidence="4 6" id="KW-0677">Repeat</keyword>
<evidence type="ECO:0000256" key="7">
    <source>
        <dbReference type="SAM" id="MobiDB-lite"/>
    </source>
</evidence>
<sequence length="452" mass="51207">MSIIHPFQSSVSTNDGTLVFTVVKNTILAFRCNPGSWNYSLAGSWVDTLDRTNLIKEKVIKEQQRQLAENAAAAATKKSKSTDGEPVVRSVAKVPTPGTGAPPIYSIVRNLLLSRDNKMLFACADSDKSILVLKIDTNNKENCLTLVKRQPYPKRPNAIATTEDNEKVIMVDKFGDAFEMIINEEPKDKINEFEPILGHVSMLTDVMMKKDPESGKQFIITSDRDEHIKVSHYPQCFIIDKWLFGHEEFVSTLCDFLWDPRLLVSAGGDNYIFLWDWISGKSLFKFDYSELIQPYLTDANLAPARFQNETNDIVEYAVSKVVSFANLPYIAFFVEATKALVILKINKDDYSLSLFQIIELPCNLISLFANTTQDELLITLDNRESSEKDFIKFVAFNPEQNKFVINEDKGKSIDKFITDKLKNNENVTISSKDDVYPLYNIANLKKHGEAFS</sequence>
<comment type="subcellular location">
    <subcellularLocation>
        <location evidence="1 6">Nucleus</location>
    </subcellularLocation>
</comment>
<dbReference type="RefSeq" id="XP_003672216.1">
    <property type="nucleotide sequence ID" value="XM_003672168.1"/>
</dbReference>
<dbReference type="GO" id="GO:0005829">
    <property type="term" value="C:cytosol"/>
    <property type="evidence" value="ECO:0007669"/>
    <property type="project" value="EnsemblFungi"/>
</dbReference>
<dbReference type="HOGENOM" id="CLU_022082_0_0_1"/>
<proteinExistence type="inferred from homology"/>
<evidence type="ECO:0000256" key="3">
    <source>
        <dbReference type="ARBA" id="ARBA00022694"/>
    </source>
</evidence>
<dbReference type="STRING" id="1071378.G0WGP5"/>
<name>G0WGP5_NAUDC</name>
<evidence type="ECO:0000256" key="2">
    <source>
        <dbReference type="ARBA" id="ARBA00022574"/>
    </source>
</evidence>
<keyword evidence="3 6" id="KW-0819">tRNA processing</keyword>
<dbReference type="SUPFAM" id="SSF50978">
    <property type="entry name" value="WD40 repeat-like"/>
    <property type="match status" value="1"/>
</dbReference>
<comment type="similarity">
    <text evidence="6">Belongs to the WD repeat TRM82 family.</text>
</comment>
<dbReference type="UniPathway" id="UPA00989"/>
<comment type="function">
    <text evidence="6">Required for the formation of N(7)-methylguanine at position 46 (m7G46) in tRNA. In the complex, it is required to stabilize and induce conformational changes of the catalytic subunit.</text>
</comment>
<gene>
    <name evidence="8" type="primary">NDAI0J00810</name>
    <name evidence="8" type="ordered locus">NDAI_0J00810</name>
</gene>
<evidence type="ECO:0000313" key="8">
    <source>
        <dbReference type="EMBL" id="CCD26973.1"/>
    </source>
</evidence>
<dbReference type="InterPro" id="IPR015943">
    <property type="entry name" value="WD40/YVTN_repeat-like_dom_sf"/>
</dbReference>
<dbReference type="GO" id="GO:0005634">
    <property type="term" value="C:nucleus"/>
    <property type="evidence" value="ECO:0007669"/>
    <property type="project" value="UniProtKB-SubCell"/>
</dbReference>
<evidence type="ECO:0000256" key="4">
    <source>
        <dbReference type="ARBA" id="ARBA00022737"/>
    </source>
</evidence>
<dbReference type="GeneID" id="11494153"/>
<organism evidence="8 9">
    <name type="scientific">Naumovozyma dairenensis (strain ATCC 10597 / BCRC 20456 / CBS 421 / NBRC 0211 / NRRL Y-12639)</name>
    <name type="common">Saccharomyces dairenensis</name>
    <dbReference type="NCBI Taxonomy" id="1071378"/>
    <lineage>
        <taxon>Eukaryota</taxon>
        <taxon>Fungi</taxon>
        <taxon>Dikarya</taxon>
        <taxon>Ascomycota</taxon>
        <taxon>Saccharomycotina</taxon>
        <taxon>Saccharomycetes</taxon>
        <taxon>Saccharomycetales</taxon>
        <taxon>Saccharomycetaceae</taxon>
        <taxon>Naumovozyma</taxon>
    </lineage>
</organism>
<dbReference type="OrthoDB" id="339900at2759"/>
<dbReference type="PANTHER" id="PTHR16288">
    <property type="entry name" value="WD40 REPEAT PROTEIN 4"/>
    <property type="match status" value="1"/>
</dbReference>
<protein>
    <submittedName>
        <fullName evidence="8">Uncharacterized protein</fullName>
    </submittedName>
</protein>
<dbReference type="KEGG" id="ndi:NDAI_0J00810"/>
<dbReference type="PANTHER" id="PTHR16288:SF0">
    <property type="entry name" value="TRNA (GUANINE-N(7)-)-METHYLTRANSFERASE NON-CATALYTIC SUBUNIT WDR4"/>
    <property type="match status" value="1"/>
</dbReference>
<dbReference type="GO" id="GO:0106143">
    <property type="term" value="C:tRNA (m7G46) methyltransferase complex"/>
    <property type="evidence" value="ECO:0007669"/>
    <property type="project" value="EnsemblFungi"/>
</dbReference>
<dbReference type="InterPro" id="IPR001680">
    <property type="entry name" value="WD40_rpt"/>
</dbReference>
<keyword evidence="5 6" id="KW-0539">Nucleus</keyword>
<dbReference type="InterPro" id="IPR028884">
    <property type="entry name" value="Trm82"/>
</dbReference>
<dbReference type="AlphaFoldDB" id="G0WGP5"/>
<dbReference type="Gene3D" id="2.130.10.10">
    <property type="entry name" value="YVTN repeat-like/Quinoprotein amine dehydrogenase"/>
    <property type="match status" value="1"/>
</dbReference>
<dbReference type="GO" id="GO:0106004">
    <property type="term" value="P:tRNA (guanine-N7)-methylation"/>
    <property type="evidence" value="ECO:0007669"/>
    <property type="project" value="UniProtKB-UniRule"/>
</dbReference>
<evidence type="ECO:0000256" key="6">
    <source>
        <dbReference type="HAMAP-Rule" id="MF_03056"/>
    </source>
</evidence>
<dbReference type="Pfam" id="PF00400">
    <property type="entry name" value="WD40"/>
    <property type="match status" value="1"/>
</dbReference>
<reference evidence="8 9" key="1">
    <citation type="journal article" date="2011" name="Proc. Natl. Acad. Sci. U.S.A.">
        <title>Evolutionary erosion of yeast sex chromosomes by mating-type switching accidents.</title>
        <authorList>
            <person name="Gordon J.L."/>
            <person name="Armisen D."/>
            <person name="Proux-Wera E."/>
            <person name="Oheigeartaigh S.S."/>
            <person name="Byrne K.P."/>
            <person name="Wolfe K.H."/>
        </authorList>
    </citation>
    <scope>NUCLEOTIDE SEQUENCE [LARGE SCALE GENOMIC DNA]</scope>
    <source>
        <strain evidence="9">ATCC 10597 / BCRC 20456 / CBS 421 / NBRC 0211 / NRRL Y-12639</strain>
    </source>
</reference>
<dbReference type="GO" id="GO:0008047">
    <property type="term" value="F:enzyme activator activity"/>
    <property type="evidence" value="ECO:0007669"/>
    <property type="project" value="EnsemblFungi"/>
</dbReference>
<evidence type="ECO:0000313" key="9">
    <source>
        <dbReference type="Proteomes" id="UP000000689"/>
    </source>
</evidence>
<dbReference type="HAMAP" id="MF_03056">
    <property type="entry name" value="TRM82"/>
    <property type="match status" value="1"/>
</dbReference>
<keyword evidence="2 6" id="KW-0853">WD repeat</keyword>
<dbReference type="Proteomes" id="UP000000689">
    <property type="component" value="Chromosome 10"/>
</dbReference>